<proteinExistence type="inferred from homology"/>
<dbReference type="GO" id="GO:0051225">
    <property type="term" value="P:spindle assembly"/>
    <property type="evidence" value="ECO:0007669"/>
    <property type="project" value="TreeGrafter"/>
</dbReference>
<dbReference type="AlphaFoldDB" id="E1ZPP8"/>
<keyword evidence="4" id="KW-0493">Microtubule</keyword>
<dbReference type="InterPro" id="IPR040457">
    <property type="entry name" value="GCP_C"/>
</dbReference>
<dbReference type="GO" id="GO:0005874">
    <property type="term" value="C:microtubule"/>
    <property type="evidence" value="ECO:0007669"/>
    <property type="project" value="UniProtKB-KW"/>
</dbReference>
<evidence type="ECO:0000259" key="6">
    <source>
        <dbReference type="Pfam" id="PF04130"/>
    </source>
</evidence>
<evidence type="ECO:0000259" key="7">
    <source>
        <dbReference type="Pfam" id="PF17681"/>
    </source>
</evidence>
<sequence>MAAIPEHLLVQDALQAASGLNGRCVHVPPPTDYADARHVQASRVAELGWLLRKVEGLAVELASLQSVVHEALVAAARREVSNYYRLVAILEAQAQRQATSVPGDASALTLRRLEVWLSEPLGRLRVLAECLVAACGVRGGQLINVLYALSKHGDPLVRKVVSPVLEEACMPYFKQISAWVLNGTMDTTNREFLVTKEQLAPPHCDDPAANWRGGHRVNAAMQPNFMSDQLVADIFTTGKSIAFLREWCGDTHWAGAISGSAQQLAVAGGTYQQLRWLETAVSEVKGAVSSHLLGIVMQQHGLPRHLAAIKRFLLLGQGDFVRVLLDAAGDELNKSAKDVSQYILQAADILRRVDVRLPHGKTLEGDLGWDVFALQYHVDEGPLGAVLSPDTMAGYLRIFRLLWTIKHVEVVLEQCWSTINSMQRGLNTIKGQERVHGVAVDNAEQVPPLLRAFHAYRAEMASFVTSLQYYIVFEVLEPNWAKLMTALPKAADLDAVISLHENTLQAVATGMFLDGLPQMLTPLGLGGAGAADVQAGLRKTLRAVLDVQGPIQRLAATVEQARTEQALYLQRARDSEAAGEWNVESHTLDLRMFIARFEPQAGVAEASSGVPAGSE</sequence>
<dbReference type="KEGG" id="cvr:CHLNCDRAFT_139395"/>
<dbReference type="GO" id="GO:0000930">
    <property type="term" value="C:gamma-tubulin complex"/>
    <property type="evidence" value="ECO:0007669"/>
    <property type="project" value="TreeGrafter"/>
</dbReference>
<dbReference type="OMA" id="WVYQPGR"/>
<protein>
    <submittedName>
        <fullName evidence="8">Uncharacterized protein</fullName>
    </submittedName>
</protein>
<dbReference type="GO" id="GO:0043015">
    <property type="term" value="F:gamma-tubulin binding"/>
    <property type="evidence" value="ECO:0007669"/>
    <property type="project" value="InterPro"/>
</dbReference>
<evidence type="ECO:0000256" key="5">
    <source>
        <dbReference type="ARBA" id="ARBA00023212"/>
    </source>
</evidence>
<keyword evidence="9" id="KW-1185">Reference proteome</keyword>
<dbReference type="PANTHER" id="PTHR19302:SF14">
    <property type="entry name" value="GAMMA-TUBULIN COMPLEX COMPONENT 3"/>
    <property type="match status" value="1"/>
</dbReference>
<comment type="subcellular location">
    <subcellularLocation>
        <location evidence="1">Cytoplasm</location>
        <location evidence="1">Cytoskeleton</location>
    </subcellularLocation>
</comment>
<evidence type="ECO:0000313" key="9">
    <source>
        <dbReference type="Proteomes" id="UP000008141"/>
    </source>
</evidence>
<gene>
    <name evidence="8" type="ORF">CHLNCDRAFT_139395</name>
</gene>
<dbReference type="PANTHER" id="PTHR19302">
    <property type="entry name" value="GAMMA TUBULIN COMPLEX PROTEIN"/>
    <property type="match status" value="1"/>
</dbReference>
<evidence type="ECO:0000313" key="8">
    <source>
        <dbReference type="EMBL" id="EFN52184.1"/>
    </source>
</evidence>
<dbReference type="GO" id="GO:0000278">
    <property type="term" value="P:mitotic cell cycle"/>
    <property type="evidence" value="ECO:0007669"/>
    <property type="project" value="TreeGrafter"/>
</dbReference>
<accession>E1ZPP8</accession>
<dbReference type="GO" id="GO:0031122">
    <property type="term" value="P:cytoplasmic microtubule organization"/>
    <property type="evidence" value="ECO:0007669"/>
    <property type="project" value="TreeGrafter"/>
</dbReference>
<dbReference type="EMBL" id="GL433858">
    <property type="protein sequence ID" value="EFN52184.1"/>
    <property type="molecule type" value="Genomic_DNA"/>
</dbReference>
<organism evidence="9">
    <name type="scientific">Chlorella variabilis</name>
    <name type="common">Green alga</name>
    <dbReference type="NCBI Taxonomy" id="554065"/>
    <lineage>
        <taxon>Eukaryota</taxon>
        <taxon>Viridiplantae</taxon>
        <taxon>Chlorophyta</taxon>
        <taxon>core chlorophytes</taxon>
        <taxon>Trebouxiophyceae</taxon>
        <taxon>Chlorellales</taxon>
        <taxon>Chlorellaceae</taxon>
        <taxon>Chlorella clade</taxon>
        <taxon>Chlorella</taxon>
    </lineage>
</organism>
<dbReference type="eggNOG" id="KOG2000">
    <property type="taxonomic scope" value="Eukaryota"/>
</dbReference>
<dbReference type="GO" id="GO:0000922">
    <property type="term" value="C:spindle pole"/>
    <property type="evidence" value="ECO:0007669"/>
    <property type="project" value="InterPro"/>
</dbReference>
<dbReference type="Gene3D" id="1.20.120.1900">
    <property type="entry name" value="Gamma-tubulin complex, C-terminal domain"/>
    <property type="match status" value="1"/>
</dbReference>
<dbReference type="OrthoDB" id="5860513at2759"/>
<dbReference type="Pfam" id="PF17681">
    <property type="entry name" value="GCP_N_terminal"/>
    <property type="match status" value="1"/>
</dbReference>
<dbReference type="InterPro" id="IPR041470">
    <property type="entry name" value="GCP_N"/>
</dbReference>
<dbReference type="Proteomes" id="UP000008141">
    <property type="component" value="Unassembled WGS sequence"/>
</dbReference>
<evidence type="ECO:0000256" key="4">
    <source>
        <dbReference type="ARBA" id="ARBA00022701"/>
    </source>
</evidence>
<comment type="similarity">
    <text evidence="2">Belongs to the TUBGCP family.</text>
</comment>
<dbReference type="RefSeq" id="XP_005844286.1">
    <property type="nucleotide sequence ID" value="XM_005844224.1"/>
</dbReference>
<evidence type="ECO:0000256" key="2">
    <source>
        <dbReference type="ARBA" id="ARBA00010337"/>
    </source>
</evidence>
<dbReference type="GO" id="GO:0007020">
    <property type="term" value="P:microtubule nucleation"/>
    <property type="evidence" value="ECO:0007669"/>
    <property type="project" value="InterPro"/>
</dbReference>
<name>E1ZPP8_CHLVA</name>
<dbReference type="InParanoid" id="E1ZPP8"/>
<dbReference type="FunCoup" id="E1ZPP8">
    <property type="interactions" value="1680"/>
</dbReference>
<dbReference type="InterPro" id="IPR042241">
    <property type="entry name" value="GCP_C_sf"/>
</dbReference>
<dbReference type="InterPro" id="IPR007259">
    <property type="entry name" value="GCP"/>
</dbReference>
<reference evidence="8 9" key="1">
    <citation type="journal article" date="2010" name="Plant Cell">
        <title>The Chlorella variabilis NC64A genome reveals adaptation to photosymbiosis, coevolution with viruses, and cryptic sex.</title>
        <authorList>
            <person name="Blanc G."/>
            <person name="Duncan G."/>
            <person name="Agarkova I."/>
            <person name="Borodovsky M."/>
            <person name="Gurnon J."/>
            <person name="Kuo A."/>
            <person name="Lindquist E."/>
            <person name="Lucas S."/>
            <person name="Pangilinan J."/>
            <person name="Polle J."/>
            <person name="Salamov A."/>
            <person name="Terry A."/>
            <person name="Yamada T."/>
            <person name="Dunigan D.D."/>
            <person name="Grigoriev I.V."/>
            <person name="Claverie J.M."/>
            <person name="Van Etten J.L."/>
        </authorList>
    </citation>
    <scope>NUCLEOTIDE SEQUENCE [LARGE SCALE GENOMIC DNA]</scope>
    <source>
        <strain evidence="8 9">NC64A</strain>
    </source>
</reference>
<feature type="domain" description="Gamma tubulin complex component protein N-terminal" evidence="7">
    <location>
        <begin position="12"/>
        <end position="297"/>
    </location>
</feature>
<evidence type="ECO:0000256" key="1">
    <source>
        <dbReference type="ARBA" id="ARBA00004245"/>
    </source>
</evidence>
<feature type="domain" description="Gamma tubulin complex component C-terminal" evidence="6">
    <location>
        <begin position="302"/>
        <end position="561"/>
    </location>
</feature>
<dbReference type="GO" id="GO:0051321">
    <property type="term" value="P:meiotic cell cycle"/>
    <property type="evidence" value="ECO:0007669"/>
    <property type="project" value="TreeGrafter"/>
</dbReference>
<dbReference type="GeneID" id="17351511"/>
<keyword evidence="5" id="KW-0206">Cytoskeleton</keyword>
<evidence type="ECO:0000256" key="3">
    <source>
        <dbReference type="ARBA" id="ARBA00022490"/>
    </source>
</evidence>
<dbReference type="GO" id="GO:0051011">
    <property type="term" value="F:microtubule minus-end binding"/>
    <property type="evidence" value="ECO:0007669"/>
    <property type="project" value="TreeGrafter"/>
</dbReference>
<keyword evidence="3" id="KW-0963">Cytoplasm</keyword>
<dbReference type="Pfam" id="PF04130">
    <property type="entry name" value="GCP_C_terminal"/>
    <property type="match status" value="1"/>
</dbReference>
<dbReference type="STRING" id="554065.E1ZPP8"/>